<sequence>MASGNVLGRSILAAAFVVAATLPALAGAAPEAETTRFVRETRQLEVSPLQPGAEEMRRWLLNWALETPDYQVIICPVLGLPETVDEETSIAPEVLAQQTFGNLAYQITEGSDGDELNRQLAGVESALKAYAVFIEADPSLKIPGVDHLAALKKAGTLRAHVAAILDEKCGADAPRETLSLDAEDAVPPDLTVFLGDFLRGTSVVYPMQVGQWQAVNERRYDDVLGGASVRFERPGDKTGWIDLYFYPAGVQEPAQQRAAAEGEREALLDARREKMASERDMSPLRSMVVPVASLAPGGSARVDANVLDFRYSHEGTAYSSVMVFAIDRMYAIKLRYSVEATEASREQARREAETFFRTLLSGVEITSFGSCGGAPAEHQLRLRMGCVGADPLLPVVGEGQRELRFEYPAPAGAAGQ</sequence>
<reference evidence="2 3" key="1">
    <citation type="journal article" date="2020" name="Antonie Van Leeuwenhoek">
        <title>Stenotrophomonas cyclobalanopsidis sp. nov., isolated from the leaf spot disease of Cyclobalanopsis patelliformis.</title>
        <authorList>
            <person name="Bian D.R."/>
            <person name="Xue H."/>
            <person name="Piao C.G."/>
            <person name="Li Y."/>
        </authorList>
    </citation>
    <scope>NUCLEOTIDE SEQUENCE [LARGE SCALE GENOMIC DNA]</scope>
    <source>
        <strain evidence="2 3">TPQG1-4</strain>
    </source>
</reference>
<organism evidence="2 3">
    <name type="scientific">Stenotrophomonas cyclobalanopsidis</name>
    <dbReference type="NCBI Taxonomy" id="2771362"/>
    <lineage>
        <taxon>Bacteria</taxon>
        <taxon>Pseudomonadati</taxon>
        <taxon>Pseudomonadota</taxon>
        <taxon>Gammaproteobacteria</taxon>
        <taxon>Lysobacterales</taxon>
        <taxon>Lysobacteraceae</taxon>
        <taxon>Stenotrophomonas</taxon>
    </lineage>
</organism>
<evidence type="ECO:0000313" key="3">
    <source>
        <dbReference type="Proteomes" id="UP000326367"/>
    </source>
</evidence>
<name>A0ABQ6SYY3_9GAMM</name>
<evidence type="ECO:0000313" key="2">
    <source>
        <dbReference type="EMBL" id="KAA8996313.1"/>
    </source>
</evidence>
<gene>
    <name evidence="2" type="ORF">FJU31_13625</name>
</gene>
<evidence type="ECO:0000256" key="1">
    <source>
        <dbReference type="SAM" id="SignalP"/>
    </source>
</evidence>
<proteinExistence type="predicted"/>
<protein>
    <submittedName>
        <fullName evidence="2">Uncharacterized protein</fullName>
    </submittedName>
</protein>
<feature type="signal peptide" evidence="1">
    <location>
        <begin position="1"/>
        <end position="26"/>
    </location>
</feature>
<dbReference type="Proteomes" id="UP000326367">
    <property type="component" value="Unassembled WGS sequence"/>
</dbReference>
<accession>A0ABQ6SYY3</accession>
<keyword evidence="1" id="KW-0732">Signal</keyword>
<feature type="chain" id="PRO_5046339408" evidence="1">
    <location>
        <begin position="27"/>
        <end position="416"/>
    </location>
</feature>
<dbReference type="EMBL" id="VYKI01000017">
    <property type="protein sequence ID" value="KAA8996313.1"/>
    <property type="molecule type" value="Genomic_DNA"/>
</dbReference>
<keyword evidence="3" id="KW-1185">Reference proteome</keyword>
<comment type="caution">
    <text evidence="2">The sequence shown here is derived from an EMBL/GenBank/DDBJ whole genome shotgun (WGS) entry which is preliminary data.</text>
</comment>